<dbReference type="Proteomes" id="UP000033140">
    <property type="component" value="Unassembled WGS sequence"/>
</dbReference>
<evidence type="ECO:0000259" key="6">
    <source>
        <dbReference type="PROSITE" id="PS50886"/>
    </source>
</evidence>
<feature type="region of interest" description="Disordered" evidence="4">
    <location>
        <begin position="67"/>
        <end position="86"/>
    </location>
</feature>
<evidence type="ECO:0000256" key="3">
    <source>
        <dbReference type="PROSITE-ProRule" id="PRU00209"/>
    </source>
</evidence>
<dbReference type="GO" id="GO:0017102">
    <property type="term" value="C:methionyl glutamyl tRNA synthetase complex"/>
    <property type="evidence" value="ECO:0007669"/>
    <property type="project" value="TreeGrafter"/>
</dbReference>
<evidence type="ECO:0000313" key="7">
    <source>
        <dbReference type="EMBL" id="GAO50946.1"/>
    </source>
</evidence>
<keyword evidence="8" id="KW-1185">Reference proteome</keyword>
<dbReference type="AlphaFoldDB" id="A0A0E9NMP8"/>
<reference evidence="7 8" key="1">
    <citation type="journal article" date="2011" name="J. Gen. Appl. Microbiol.">
        <title>Draft genome sequencing of the enigmatic yeast Saitoella complicata.</title>
        <authorList>
            <person name="Nishida H."/>
            <person name="Hamamoto M."/>
            <person name="Sugiyama J."/>
        </authorList>
    </citation>
    <scope>NUCLEOTIDE SEQUENCE [LARGE SCALE GENOMIC DNA]</scope>
    <source>
        <strain evidence="7 8">NRRL Y-17804</strain>
    </source>
</reference>
<reference evidence="7 8" key="3">
    <citation type="journal article" date="2015" name="Genome Announc.">
        <title>Draft Genome Sequence of the Archiascomycetous Yeast Saitoella complicata.</title>
        <authorList>
            <person name="Yamauchi K."/>
            <person name="Kondo S."/>
            <person name="Hamamoto M."/>
            <person name="Takahashi Y."/>
            <person name="Ogura Y."/>
            <person name="Hayashi T."/>
            <person name="Nishida H."/>
        </authorList>
    </citation>
    <scope>NUCLEOTIDE SEQUENCE [LARGE SCALE GENOMIC DNA]</scope>
    <source>
        <strain evidence="7 8">NRRL Y-17804</strain>
    </source>
</reference>
<dbReference type="PANTHER" id="PTHR11586:SF33">
    <property type="entry name" value="AMINOACYL TRNA SYNTHASE COMPLEX-INTERACTING MULTIFUNCTIONAL PROTEIN 1"/>
    <property type="match status" value="1"/>
</dbReference>
<protein>
    <recommendedName>
        <fullName evidence="9">tRNA-binding domain-containing protein</fullName>
    </recommendedName>
</protein>
<dbReference type="SUPFAM" id="SSF50249">
    <property type="entry name" value="Nucleic acid-binding proteins"/>
    <property type="match status" value="1"/>
</dbReference>
<accession>A0A0E9NMP8</accession>
<dbReference type="InterPro" id="IPR036282">
    <property type="entry name" value="Glutathione-S-Trfase_C_sf"/>
</dbReference>
<dbReference type="Gene3D" id="2.40.50.140">
    <property type="entry name" value="Nucleic acid-binding proteins"/>
    <property type="match status" value="1"/>
</dbReference>
<dbReference type="Pfam" id="PF21972">
    <property type="entry name" value="Arc1p_N_like"/>
    <property type="match status" value="1"/>
</dbReference>
<evidence type="ECO:0000256" key="1">
    <source>
        <dbReference type="ARBA" id="ARBA00022555"/>
    </source>
</evidence>
<feature type="domain" description="GST C-terminal" evidence="5">
    <location>
        <begin position="126"/>
        <end position="264"/>
    </location>
</feature>
<dbReference type="EMBL" id="BACD03000039">
    <property type="protein sequence ID" value="GAO50946.1"/>
    <property type="molecule type" value="Genomic_DNA"/>
</dbReference>
<evidence type="ECO:0000256" key="2">
    <source>
        <dbReference type="ARBA" id="ARBA00022884"/>
    </source>
</evidence>
<sequence length="509" mass="55023">MVRSTGGEEILAVQTFFGVCRSGSLRLWHDALVVRTYVRLSLIALYLPFLSISAVAESDNCNTFHSSLPAVPDGSDQKLPPSKDILGHSKQFPMGDSAALSISPSDKALALVAAYYATSLPVKTDDSLAQAMSSLTLSTGSTIVGSNTIATYLASTSAQGEKEAGSTDIEKAEVAQWLTLSAKFAEDKSSLETLNSHLETRTYITSPISPALADLIVYARLQPIYAADKSLHHTLINLTRWFDFVQNNESVRAAIEKASIDLPVVEIDLSAPKQERKKVEKKDKKKEKDAAKADPKKEKTKDIAAAATESAVAAPTTTPPLKDKKKDKKDKPKKEKAPPPPPTPLFPDLRVGYIEKAVKHPDADALYVSTIHCGDEAPRTVVSGLVRYVPLEAMQGRKVIVITSLKPAKMRGILSEAMVLCAVREEGENRNVEPIAPPADAETGAKLWVPDFEGFVEKNGNKVWERFAPDLKTDAEGKMVWQGKTIRIGGAEGGECGVTVDWGKDCTVG</sequence>
<feature type="compositionally biased region" description="Basic and acidic residues" evidence="4">
    <location>
        <begin position="321"/>
        <end position="337"/>
    </location>
</feature>
<dbReference type="GO" id="GO:0000049">
    <property type="term" value="F:tRNA binding"/>
    <property type="evidence" value="ECO:0007669"/>
    <property type="project" value="UniProtKB-UniRule"/>
</dbReference>
<dbReference type="PROSITE" id="PS50886">
    <property type="entry name" value="TRBD"/>
    <property type="match status" value="1"/>
</dbReference>
<dbReference type="PROSITE" id="PS50405">
    <property type="entry name" value="GST_CTER"/>
    <property type="match status" value="1"/>
</dbReference>
<feature type="domain" description="TRNA-binding" evidence="6">
    <location>
        <begin position="343"/>
        <end position="448"/>
    </location>
</feature>
<dbReference type="SUPFAM" id="SSF47616">
    <property type="entry name" value="GST C-terminal domain-like"/>
    <property type="match status" value="1"/>
</dbReference>
<keyword evidence="2 3" id="KW-0694">RNA-binding</keyword>
<organism evidence="7 8">
    <name type="scientific">Saitoella complicata (strain BCRC 22490 / CBS 7301 / JCM 7358 / NBRC 10748 / NRRL Y-17804)</name>
    <dbReference type="NCBI Taxonomy" id="698492"/>
    <lineage>
        <taxon>Eukaryota</taxon>
        <taxon>Fungi</taxon>
        <taxon>Dikarya</taxon>
        <taxon>Ascomycota</taxon>
        <taxon>Taphrinomycotina</taxon>
        <taxon>Taphrinomycotina incertae sedis</taxon>
        <taxon>Saitoella</taxon>
    </lineage>
</organism>
<evidence type="ECO:0000259" key="5">
    <source>
        <dbReference type="PROSITE" id="PS50405"/>
    </source>
</evidence>
<evidence type="ECO:0000256" key="4">
    <source>
        <dbReference type="SAM" id="MobiDB-lite"/>
    </source>
</evidence>
<evidence type="ECO:0008006" key="9">
    <source>
        <dbReference type="Google" id="ProtNLM"/>
    </source>
</evidence>
<dbReference type="CDD" id="cd02799">
    <property type="entry name" value="tRNA_bind_EMAP-II_like"/>
    <property type="match status" value="1"/>
</dbReference>
<keyword evidence="1 3" id="KW-0820">tRNA-binding</keyword>
<evidence type="ECO:0000313" key="8">
    <source>
        <dbReference type="Proteomes" id="UP000033140"/>
    </source>
</evidence>
<proteinExistence type="predicted"/>
<feature type="compositionally biased region" description="Low complexity" evidence="4">
    <location>
        <begin position="304"/>
        <end position="320"/>
    </location>
</feature>
<dbReference type="PANTHER" id="PTHR11586">
    <property type="entry name" value="TRNA-AMINOACYLATION COFACTOR ARC1 FAMILY MEMBER"/>
    <property type="match status" value="1"/>
</dbReference>
<dbReference type="InterPro" id="IPR002547">
    <property type="entry name" value="tRNA-bd_dom"/>
</dbReference>
<name>A0A0E9NMP8_SAICN</name>
<dbReference type="InterPro" id="IPR010987">
    <property type="entry name" value="Glutathione-S-Trfase_C-like"/>
</dbReference>
<comment type="caution">
    <text evidence="7">The sequence shown here is derived from an EMBL/GenBank/DDBJ whole genome shotgun (WGS) entry which is preliminary data.</text>
</comment>
<reference evidence="7 8" key="2">
    <citation type="journal article" date="2014" name="J. Gen. Appl. Microbiol.">
        <title>The early diverging ascomycetous budding yeast Saitoella complicata has three histone deacetylases belonging to the Clr6, Hos2, and Rpd3 lineages.</title>
        <authorList>
            <person name="Nishida H."/>
            <person name="Matsumoto T."/>
            <person name="Kondo S."/>
            <person name="Hamamoto M."/>
            <person name="Yoshikawa H."/>
        </authorList>
    </citation>
    <scope>NUCLEOTIDE SEQUENCE [LARGE SCALE GENOMIC DNA]</scope>
    <source>
        <strain evidence="7 8">NRRL Y-17804</strain>
    </source>
</reference>
<dbReference type="Gene3D" id="1.20.1050.130">
    <property type="match status" value="1"/>
</dbReference>
<dbReference type="CDD" id="cd10289">
    <property type="entry name" value="GST_C_AaRS_like"/>
    <property type="match status" value="1"/>
</dbReference>
<dbReference type="OMA" id="SCPNNID"/>
<gene>
    <name evidence="7" type="ORF">G7K_5064-t1</name>
</gene>
<dbReference type="InterPro" id="IPR012340">
    <property type="entry name" value="NA-bd_OB-fold"/>
</dbReference>
<dbReference type="InterPro" id="IPR051270">
    <property type="entry name" value="Tyrosine-tRNA_ligase_regulator"/>
</dbReference>
<dbReference type="STRING" id="698492.A0A0E9NMP8"/>
<dbReference type="Pfam" id="PF01588">
    <property type="entry name" value="tRNA_bind"/>
    <property type="match status" value="1"/>
</dbReference>
<feature type="region of interest" description="Disordered" evidence="4">
    <location>
        <begin position="274"/>
        <end position="347"/>
    </location>
</feature>
<feature type="compositionally biased region" description="Basic and acidic residues" evidence="4">
    <location>
        <begin position="274"/>
        <end position="302"/>
    </location>
</feature>
<dbReference type="InterPro" id="IPR053836">
    <property type="entry name" value="Arc1-like_N"/>
</dbReference>